<feature type="domain" description="Biotin-protein ligase N-terminal" evidence="9">
    <location>
        <begin position="6"/>
        <end position="126"/>
    </location>
</feature>
<feature type="domain" description="3-hydroxyacyl-CoA dehydrogenase NAD binding" evidence="8">
    <location>
        <begin position="305"/>
        <end position="480"/>
    </location>
</feature>
<dbReference type="InterPro" id="IPR036291">
    <property type="entry name" value="NAD(P)-bd_dom_sf"/>
</dbReference>
<evidence type="ECO:0000259" key="8">
    <source>
        <dbReference type="Pfam" id="PF02737"/>
    </source>
</evidence>
<dbReference type="Gene3D" id="3.90.226.10">
    <property type="entry name" value="2-enoyl-CoA Hydratase, Chain A, domain 1"/>
    <property type="match status" value="1"/>
</dbReference>
<evidence type="ECO:0000313" key="11">
    <source>
        <dbReference type="Proteomes" id="UP000270411"/>
    </source>
</evidence>
<evidence type="ECO:0000313" key="10">
    <source>
        <dbReference type="EMBL" id="AZG17231.1"/>
    </source>
</evidence>
<dbReference type="SUPFAM" id="SSF51735">
    <property type="entry name" value="NAD(P)-binding Rossmann-fold domains"/>
    <property type="match status" value="1"/>
</dbReference>
<comment type="catalytic activity">
    <reaction evidence="6">
        <text>a (3S)-3-hydroxyacyl-CoA + NAD(+) = a 3-oxoacyl-CoA + NADH + H(+)</text>
        <dbReference type="Rhea" id="RHEA:22432"/>
        <dbReference type="ChEBI" id="CHEBI:15378"/>
        <dbReference type="ChEBI" id="CHEBI:57318"/>
        <dbReference type="ChEBI" id="CHEBI:57540"/>
        <dbReference type="ChEBI" id="CHEBI:57945"/>
        <dbReference type="ChEBI" id="CHEBI:90726"/>
        <dbReference type="EC" id="1.1.1.35"/>
    </reaction>
</comment>
<feature type="domain" description="3-hydroxyacyl-CoA dehydrogenase C-terminal" evidence="7">
    <location>
        <begin position="613"/>
        <end position="697"/>
    </location>
</feature>
<dbReference type="InterPro" id="IPR019197">
    <property type="entry name" value="Biotin-prot_ligase_N"/>
</dbReference>
<sequence>MPKNQILTYVDAGASDWTAVLMRAVAHQLPTGSYEIRAVVADDIRFDSTLFVDAALFIMPGGADLPYCALLNGAPNARIRSYIEAGGNYLGICAGAYYACREIAFHARTRGAICGSRELRLVNAAAVSSLPELTSGKLYDGTPGTAAAVRLRTSEVLLQLILGGRPISAEDAEKIGIVDALVPTGELRRAAIAFAKRIAQARPLPRVRDRHVDVDDESVAAIVADARKAETKNGQLLPAKDRAIACIEAAVRLPFDEGIAFEEEAFAALENSAEAKALRYAFFAEREARKVPEVDLSSVPPVKSAAIIGAGTMGGGIAMCFADAKIPVKVLEASAEALDRGLQRIRDTYAVKVKRGSMAQDEMDRRLDLIQGVQEYEAISDCDVAIEAVFERLDIKQDVFRKLDAVLKPGALLLTNSSAIDIDAIADATSRPGDVAGAHFFAPANVMKLCEVVNGPRTLPATIARTMEMGRSIGKVCAVAGSCDGFVANRSRAPMMAEMMLMLEEGATPVQIDRVMEQFGYPKGPFAVNDISGLDVSYEGRKRRAAADPEYRKLHVPDRLVEMGRKGQKTGAGWYRYENGDRTPIADDVVKQVIADVAKDFGIPQREFTDEEILQRVLFASVNEACRILEDGRAYRPSDIDVMWLYGFGFPRHRGGLMFWADTVGASVIYREVSKWHSMYGKRWRPSELLQKVAESGLSFRDVKPAIEEEAVLQA</sequence>
<feature type="domain" description="3-hydroxyacyl-CoA dehydrogenase C-terminal" evidence="7">
    <location>
        <begin position="485"/>
        <end position="577"/>
    </location>
</feature>
<dbReference type="InterPro" id="IPR006176">
    <property type="entry name" value="3-OHacyl-CoA_DH_NAD-bd"/>
</dbReference>
<dbReference type="GO" id="GO:0016853">
    <property type="term" value="F:isomerase activity"/>
    <property type="evidence" value="ECO:0007669"/>
    <property type="project" value="UniProtKB-KW"/>
</dbReference>
<keyword evidence="4" id="KW-0456">Lyase</keyword>
<dbReference type="PANTHER" id="PTHR23309">
    <property type="entry name" value="3-HYDROXYACYL-COA DEHYROGENASE"/>
    <property type="match status" value="1"/>
</dbReference>
<dbReference type="Proteomes" id="UP000270411">
    <property type="component" value="Plasmid unnamed2"/>
</dbReference>
<dbReference type="RefSeq" id="WP_124686960.1">
    <property type="nucleotide sequence ID" value="NZ_CP033971.1"/>
</dbReference>
<keyword evidence="10" id="KW-0614">Plasmid</keyword>
<gene>
    <name evidence="10" type="ORF">EHF44_27625</name>
</gene>
<dbReference type="InterPro" id="IPR008927">
    <property type="entry name" value="6-PGluconate_DH-like_C_sf"/>
</dbReference>
<organism evidence="10 11">
    <name type="scientific">Cupriavidus pauculus</name>
    <dbReference type="NCBI Taxonomy" id="82633"/>
    <lineage>
        <taxon>Bacteria</taxon>
        <taxon>Pseudomonadati</taxon>
        <taxon>Pseudomonadota</taxon>
        <taxon>Betaproteobacteria</taxon>
        <taxon>Burkholderiales</taxon>
        <taxon>Burkholderiaceae</taxon>
        <taxon>Cupriavidus</taxon>
    </lineage>
</organism>
<dbReference type="Gene3D" id="3.40.50.720">
    <property type="entry name" value="NAD(P)-binding Rossmann-like Domain"/>
    <property type="match status" value="1"/>
</dbReference>
<dbReference type="AlphaFoldDB" id="A0A3G8H9P9"/>
<keyword evidence="2" id="KW-0520">NAD</keyword>
<evidence type="ECO:0000256" key="2">
    <source>
        <dbReference type="ARBA" id="ARBA00023027"/>
    </source>
</evidence>
<dbReference type="Gene3D" id="1.10.1040.50">
    <property type="match status" value="1"/>
</dbReference>
<evidence type="ECO:0000259" key="7">
    <source>
        <dbReference type="Pfam" id="PF00725"/>
    </source>
</evidence>
<evidence type="ECO:0000256" key="3">
    <source>
        <dbReference type="ARBA" id="ARBA00023235"/>
    </source>
</evidence>
<dbReference type="SUPFAM" id="SSF52096">
    <property type="entry name" value="ClpP/crotonase"/>
    <property type="match status" value="1"/>
</dbReference>
<dbReference type="SUPFAM" id="SSF52317">
    <property type="entry name" value="Class I glutamine amidotransferase-like"/>
    <property type="match status" value="1"/>
</dbReference>
<dbReference type="FunFam" id="1.10.1040.50:FF:000006">
    <property type="entry name" value="Peroxisomal bifunctional enzyme"/>
    <property type="match status" value="1"/>
</dbReference>
<reference evidence="11" key="1">
    <citation type="submission" date="2018-11" db="EMBL/GenBank/DDBJ databases">
        <title>FDA dAtabase for Regulatory Grade micrObial Sequences (FDA-ARGOS): Supporting development and validation of Infectious Disease Dx tests.</title>
        <authorList>
            <person name="Goldberg B."/>
            <person name="Campos J."/>
            <person name="Tallon L."/>
            <person name="Sadzewicz L."/>
            <person name="Zhao X."/>
            <person name="Vavikolanu K."/>
            <person name="Mehta A."/>
            <person name="Aluvathingal J."/>
            <person name="Nadendla S."/>
            <person name="Geyer C."/>
            <person name="Nandy P."/>
            <person name="Yan Y."/>
            <person name="Sichtig H."/>
        </authorList>
    </citation>
    <scope>NUCLEOTIDE SEQUENCE [LARGE SCALE GENOMIC DNA]</scope>
    <source>
        <strain evidence="11">FDAARGOS_614</strain>
        <plasmid evidence="11">unnamed2</plasmid>
    </source>
</reference>
<evidence type="ECO:0000259" key="9">
    <source>
        <dbReference type="Pfam" id="PF09825"/>
    </source>
</evidence>
<dbReference type="GO" id="GO:0016829">
    <property type="term" value="F:lyase activity"/>
    <property type="evidence" value="ECO:0007669"/>
    <property type="project" value="UniProtKB-KW"/>
</dbReference>
<dbReference type="PROSITE" id="PS00067">
    <property type="entry name" value="3HCDH"/>
    <property type="match status" value="1"/>
</dbReference>
<dbReference type="GO" id="GO:0003857">
    <property type="term" value="F:(3S)-3-hydroxyacyl-CoA dehydrogenase (NAD+) activity"/>
    <property type="evidence" value="ECO:0007669"/>
    <property type="project" value="UniProtKB-EC"/>
</dbReference>
<proteinExistence type="predicted"/>
<dbReference type="FunFam" id="3.40.50.720:FF:000009">
    <property type="entry name" value="Fatty oxidation complex, alpha subunit"/>
    <property type="match status" value="1"/>
</dbReference>
<evidence type="ECO:0000256" key="6">
    <source>
        <dbReference type="ARBA" id="ARBA00049556"/>
    </source>
</evidence>
<protein>
    <submittedName>
        <fullName evidence="10">Fatty-acid oxidation protein subunit alpha</fullName>
    </submittedName>
</protein>
<evidence type="ECO:0000256" key="1">
    <source>
        <dbReference type="ARBA" id="ARBA00023002"/>
    </source>
</evidence>
<dbReference type="EMBL" id="CP033971">
    <property type="protein sequence ID" value="AZG17231.1"/>
    <property type="molecule type" value="Genomic_DNA"/>
</dbReference>
<dbReference type="Pfam" id="PF00725">
    <property type="entry name" value="3HCDH"/>
    <property type="match status" value="2"/>
</dbReference>
<dbReference type="KEGG" id="cpau:EHF44_27625"/>
<dbReference type="InterPro" id="IPR006180">
    <property type="entry name" value="3-OHacyl-CoA_DH_CS"/>
</dbReference>
<keyword evidence="3" id="KW-0413">Isomerase</keyword>
<dbReference type="Pfam" id="PF02737">
    <property type="entry name" value="3HCDH_N"/>
    <property type="match status" value="1"/>
</dbReference>
<accession>A0A3G8H9P9</accession>
<dbReference type="GO" id="GO:0006631">
    <property type="term" value="P:fatty acid metabolic process"/>
    <property type="evidence" value="ECO:0007669"/>
    <property type="project" value="InterPro"/>
</dbReference>
<name>A0A3G8H9P9_9BURK</name>
<evidence type="ECO:0000256" key="4">
    <source>
        <dbReference type="ARBA" id="ARBA00023239"/>
    </source>
</evidence>
<keyword evidence="5" id="KW-0511">Multifunctional enzyme</keyword>
<keyword evidence="1" id="KW-0560">Oxidoreductase</keyword>
<dbReference type="InterPro" id="IPR029062">
    <property type="entry name" value="Class_I_gatase-like"/>
</dbReference>
<dbReference type="Pfam" id="PF09825">
    <property type="entry name" value="BPL_N"/>
    <property type="match status" value="1"/>
</dbReference>
<dbReference type="CDD" id="cd03144">
    <property type="entry name" value="GATase1_ScBLP_like"/>
    <property type="match status" value="1"/>
</dbReference>
<dbReference type="InterPro" id="IPR029045">
    <property type="entry name" value="ClpP/crotonase-like_dom_sf"/>
</dbReference>
<evidence type="ECO:0000256" key="5">
    <source>
        <dbReference type="ARBA" id="ARBA00023268"/>
    </source>
</evidence>
<dbReference type="SUPFAM" id="SSF48179">
    <property type="entry name" value="6-phosphogluconate dehydrogenase C-terminal domain-like"/>
    <property type="match status" value="2"/>
</dbReference>
<geneLocation type="plasmid" evidence="10">
    <name>unnamed2</name>
</geneLocation>
<dbReference type="InterPro" id="IPR006108">
    <property type="entry name" value="3HC_DH_C"/>
</dbReference>
<dbReference type="OrthoDB" id="5287258at2"/>
<dbReference type="GO" id="GO:0070403">
    <property type="term" value="F:NAD+ binding"/>
    <property type="evidence" value="ECO:0007669"/>
    <property type="project" value="InterPro"/>
</dbReference>
<dbReference type="PANTHER" id="PTHR23309:SF51">
    <property type="entry name" value="3-HYDROXYACYL-COA DEHYDROGENASE-RELATED"/>
    <property type="match status" value="1"/>
</dbReference>